<accession>A0ABN7XKZ2</accession>
<protein>
    <submittedName>
        <fullName evidence="1">30689_t:CDS:1</fullName>
    </submittedName>
</protein>
<feature type="non-terminal residue" evidence="1">
    <location>
        <position position="55"/>
    </location>
</feature>
<evidence type="ECO:0000313" key="1">
    <source>
        <dbReference type="EMBL" id="CAG8855934.1"/>
    </source>
</evidence>
<comment type="caution">
    <text evidence="1">The sequence shown here is derived from an EMBL/GenBank/DDBJ whole genome shotgun (WGS) entry which is preliminary data.</text>
</comment>
<keyword evidence="2" id="KW-1185">Reference proteome</keyword>
<proteinExistence type="predicted"/>
<dbReference type="Proteomes" id="UP000789901">
    <property type="component" value="Unassembled WGS sequence"/>
</dbReference>
<name>A0ABN7XKZ2_GIGMA</name>
<evidence type="ECO:0000313" key="2">
    <source>
        <dbReference type="Proteomes" id="UP000789901"/>
    </source>
</evidence>
<reference evidence="1 2" key="1">
    <citation type="submission" date="2021-06" db="EMBL/GenBank/DDBJ databases">
        <authorList>
            <person name="Kallberg Y."/>
            <person name="Tangrot J."/>
            <person name="Rosling A."/>
        </authorList>
    </citation>
    <scope>NUCLEOTIDE SEQUENCE [LARGE SCALE GENOMIC DNA]</scope>
    <source>
        <strain evidence="1 2">120-4 pot B 10/14</strain>
    </source>
</reference>
<organism evidence="1 2">
    <name type="scientific">Gigaspora margarita</name>
    <dbReference type="NCBI Taxonomy" id="4874"/>
    <lineage>
        <taxon>Eukaryota</taxon>
        <taxon>Fungi</taxon>
        <taxon>Fungi incertae sedis</taxon>
        <taxon>Mucoromycota</taxon>
        <taxon>Glomeromycotina</taxon>
        <taxon>Glomeromycetes</taxon>
        <taxon>Diversisporales</taxon>
        <taxon>Gigasporaceae</taxon>
        <taxon>Gigaspora</taxon>
    </lineage>
</organism>
<dbReference type="EMBL" id="CAJVQB010154641">
    <property type="protein sequence ID" value="CAG8855934.1"/>
    <property type="molecule type" value="Genomic_DNA"/>
</dbReference>
<sequence>KLIWNATEKSVSSVIFNNETATVLSHARSHSIIIDLDETDSVIIKGETYRKLKEK</sequence>
<gene>
    <name evidence="1" type="ORF">GMARGA_LOCUS44755</name>
</gene>
<feature type="non-terminal residue" evidence="1">
    <location>
        <position position="1"/>
    </location>
</feature>